<dbReference type="InterPro" id="IPR036653">
    <property type="entry name" value="CinA-like_C"/>
</dbReference>
<dbReference type="NCBIfam" id="TIGR00199">
    <property type="entry name" value="PncC_domain"/>
    <property type="match status" value="1"/>
</dbReference>
<dbReference type="SUPFAM" id="SSF142433">
    <property type="entry name" value="CinA-like"/>
    <property type="match status" value="1"/>
</dbReference>
<sequence length="103" mass="10707">RLLGVPPEVIESFGAVSYETAVAMAEGALDKSPNAQRAISITGIAGPGGGSTEKPVGLVHFALAGSQLQTWAMHQVFPGNRHAVRHASLRHALSLLQESIAQA</sequence>
<evidence type="ECO:0000313" key="3">
    <source>
        <dbReference type="Proteomes" id="UP000321412"/>
    </source>
</evidence>
<dbReference type="AlphaFoldDB" id="A0A5C6WZI4"/>
<feature type="domain" description="CinA C-terminal" evidence="1">
    <location>
        <begin position="1"/>
        <end position="99"/>
    </location>
</feature>
<evidence type="ECO:0000313" key="2">
    <source>
        <dbReference type="EMBL" id="TXD32617.1"/>
    </source>
</evidence>
<dbReference type="EMBL" id="VOSM01000079">
    <property type="protein sequence ID" value="TXD32617.1"/>
    <property type="molecule type" value="Genomic_DNA"/>
</dbReference>
<gene>
    <name evidence="2" type="ORF">FRC98_20990</name>
</gene>
<dbReference type="Gene3D" id="3.90.950.20">
    <property type="entry name" value="CinA-like"/>
    <property type="match status" value="1"/>
</dbReference>
<proteinExistence type="predicted"/>
<organism evidence="2 3">
    <name type="scientific">Lujinxingia vulgaris</name>
    <dbReference type="NCBI Taxonomy" id="2600176"/>
    <lineage>
        <taxon>Bacteria</taxon>
        <taxon>Deltaproteobacteria</taxon>
        <taxon>Bradymonadales</taxon>
        <taxon>Lujinxingiaceae</taxon>
        <taxon>Lujinxingia</taxon>
    </lineage>
</organism>
<dbReference type="Pfam" id="PF02464">
    <property type="entry name" value="CinA"/>
    <property type="match status" value="1"/>
</dbReference>
<dbReference type="RefSeq" id="WP_146983515.1">
    <property type="nucleotide sequence ID" value="NZ_VOSM01000079.1"/>
</dbReference>
<evidence type="ECO:0000259" key="1">
    <source>
        <dbReference type="Pfam" id="PF02464"/>
    </source>
</evidence>
<protein>
    <submittedName>
        <fullName evidence="2">CinA family protein</fullName>
    </submittedName>
</protein>
<dbReference type="Proteomes" id="UP000321412">
    <property type="component" value="Unassembled WGS sequence"/>
</dbReference>
<dbReference type="InterPro" id="IPR008136">
    <property type="entry name" value="CinA_C"/>
</dbReference>
<accession>A0A5C6WZI4</accession>
<feature type="non-terminal residue" evidence="2">
    <location>
        <position position="1"/>
    </location>
</feature>
<comment type="caution">
    <text evidence="2">The sequence shown here is derived from an EMBL/GenBank/DDBJ whole genome shotgun (WGS) entry which is preliminary data.</text>
</comment>
<reference evidence="2 3" key="1">
    <citation type="submission" date="2019-08" db="EMBL/GenBank/DDBJ databases">
        <title>Bradymonadales sp. TMQ4.</title>
        <authorList>
            <person name="Liang Q."/>
        </authorList>
    </citation>
    <scope>NUCLEOTIDE SEQUENCE [LARGE SCALE GENOMIC DNA]</scope>
    <source>
        <strain evidence="2 3">TMQ4</strain>
    </source>
</reference>
<dbReference type="OrthoDB" id="9801454at2"/>
<keyword evidence="3" id="KW-1185">Reference proteome</keyword>
<name>A0A5C6WZI4_9DELT</name>